<feature type="compositionally biased region" description="Polar residues" evidence="1">
    <location>
        <begin position="140"/>
        <end position="152"/>
    </location>
</feature>
<dbReference type="GeneID" id="19267116"/>
<dbReference type="InParanoid" id="W3XQP5"/>
<evidence type="ECO:0000313" key="3">
    <source>
        <dbReference type="Proteomes" id="UP000030651"/>
    </source>
</evidence>
<proteinExistence type="predicted"/>
<dbReference type="EMBL" id="KI912109">
    <property type="protein sequence ID" value="ETS88275.1"/>
    <property type="molecule type" value="Genomic_DNA"/>
</dbReference>
<evidence type="ECO:0000313" key="2">
    <source>
        <dbReference type="EMBL" id="ETS88275.1"/>
    </source>
</evidence>
<feature type="compositionally biased region" description="Polar residues" evidence="1">
    <location>
        <begin position="104"/>
        <end position="115"/>
    </location>
</feature>
<name>W3XQP5_PESFW</name>
<feature type="region of interest" description="Disordered" evidence="1">
    <location>
        <begin position="137"/>
        <end position="164"/>
    </location>
</feature>
<feature type="region of interest" description="Disordered" evidence="1">
    <location>
        <begin position="1"/>
        <end position="123"/>
    </location>
</feature>
<feature type="compositionally biased region" description="Polar residues" evidence="1">
    <location>
        <begin position="55"/>
        <end position="80"/>
    </location>
</feature>
<dbReference type="KEGG" id="pfy:PFICI_02103"/>
<dbReference type="HOGENOM" id="CLU_966773_0_0_1"/>
<dbReference type="AlphaFoldDB" id="W3XQP5"/>
<reference evidence="3" key="1">
    <citation type="journal article" date="2015" name="BMC Genomics">
        <title>Genomic and transcriptomic analysis of the endophytic fungus Pestalotiopsis fici reveals its lifestyle and high potential for synthesis of natural products.</title>
        <authorList>
            <person name="Wang X."/>
            <person name="Zhang X."/>
            <person name="Liu L."/>
            <person name="Xiang M."/>
            <person name="Wang W."/>
            <person name="Sun X."/>
            <person name="Che Y."/>
            <person name="Guo L."/>
            <person name="Liu G."/>
            <person name="Guo L."/>
            <person name="Wang C."/>
            <person name="Yin W.B."/>
            <person name="Stadler M."/>
            <person name="Zhang X."/>
            <person name="Liu X."/>
        </authorList>
    </citation>
    <scope>NUCLEOTIDE SEQUENCE [LARGE SCALE GENOMIC DNA]</scope>
    <source>
        <strain evidence="3">W106-1 / CGMCC3.15140</strain>
    </source>
</reference>
<organism evidence="2 3">
    <name type="scientific">Pestalotiopsis fici (strain W106-1 / CGMCC3.15140)</name>
    <dbReference type="NCBI Taxonomy" id="1229662"/>
    <lineage>
        <taxon>Eukaryota</taxon>
        <taxon>Fungi</taxon>
        <taxon>Dikarya</taxon>
        <taxon>Ascomycota</taxon>
        <taxon>Pezizomycotina</taxon>
        <taxon>Sordariomycetes</taxon>
        <taxon>Xylariomycetidae</taxon>
        <taxon>Amphisphaeriales</taxon>
        <taxon>Sporocadaceae</taxon>
        <taxon>Pestalotiopsis</taxon>
    </lineage>
</organism>
<feature type="region of interest" description="Disordered" evidence="1">
    <location>
        <begin position="184"/>
        <end position="244"/>
    </location>
</feature>
<evidence type="ECO:0000256" key="1">
    <source>
        <dbReference type="SAM" id="MobiDB-lite"/>
    </source>
</evidence>
<dbReference type="Proteomes" id="UP000030651">
    <property type="component" value="Unassembled WGS sequence"/>
</dbReference>
<keyword evidence="3" id="KW-1185">Reference proteome</keyword>
<protein>
    <submittedName>
        <fullName evidence="2">Uncharacterized protein</fullName>
    </submittedName>
</protein>
<feature type="compositionally biased region" description="Polar residues" evidence="1">
    <location>
        <begin position="184"/>
        <end position="203"/>
    </location>
</feature>
<gene>
    <name evidence="2" type="ORF">PFICI_02103</name>
</gene>
<sequence>MGSDHNRRGNHRVRGGYQPSRGPMEQQPFRRHEASPAPSSRYRGIPNLRPDRESLNFNRGTGQVNVRNAASGVLTETQPVSGGLRPVPIQRDTQHGHARLSANDRGSQFGSQPIASGSPAKRGRFTARRGNAHVGVRQGTLPQTTTVTNAPVSESDGDESRPIVLESTPPLISDVASEVKNAGTNSISQGVASTPGKSSNVRANNHARPTITIQPKEREESSEEEPSPLVSRAPSKRKSINKSPTYVEPTDAWWLPAHRKIRLLEICISFESEYFLSNDSEMTPDQAF</sequence>
<accession>W3XQP5</accession>
<dbReference type="RefSeq" id="XP_007828875.1">
    <property type="nucleotide sequence ID" value="XM_007830684.1"/>
</dbReference>